<reference evidence="2 3" key="2">
    <citation type="journal article" date="2011" name="Stand. Genomic Sci.">
        <title>Complete genome sequence of Leadbetterella byssophila type strain (4M15).</title>
        <authorList>
            <person name="Abt B."/>
            <person name="Teshima H."/>
            <person name="Lucas S."/>
            <person name="Lapidus A."/>
            <person name="Del Rio T.G."/>
            <person name="Nolan M."/>
            <person name="Tice H."/>
            <person name="Cheng J.F."/>
            <person name="Pitluck S."/>
            <person name="Liolios K."/>
            <person name="Pagani I."/>
            <person name="Ivanova N."/>
            <person name="Mavromatis K."/>
            <person name="Pati A."/>
            <person name="Tapia R."/>
            <person name="Han C."/>
            <person name="Goodwin L."/>
            <person name="Chen A."/>
            <person name="Palaniappan K."/>
            <person name="Land M."/>
            <person name="Hauser L."/>
            <person name="Chang Y.J."/>
            <person name="Jeffries C.D."/>
            <person name="Rohde M."/>
            <person name="Goker M."/>
            <person name="Tindall B.J."/>
            <person name="Detter J.C."/>
            <person name="Woyke T."/>
            <person name="Bristow J."/>
            <person name="Eisen J.A."/>
            <person name="Markowitz V."/>
            <person name="Hugenholtz P."/>
            <person name="Klenk H.P."/>
            <person name="Kyrpides N.C."/>
        </authorList>
    </citation>
    <scope>NUCLEOTIDE SEQUENCE [LARGE SCALE GENOMIC DNA]</scope>
    <source>
        <strain evidence="3">DSM 17132 / JCM 16389 / KACC 11308 / NBRC 106382 / 4M15</strain>
    </source>
</reference>
<dbReference type="KEGG" id="lby:Lbys_2708"/>
<dbReference type="InterPro" id="IPR009937">
    <property type="entry name" value="Phage_holin_3_6"/>
</dbReference>
<reference key="1">
    <citation type="submission" date="2010-11" db="EMBL/GenBank/DDBJ databases">
        <title>The complete genome of Leadbetterella byssophila DSM 17132.</title>
        <authorList>
            <consortium name="US DOE Joint Genome Institute (JGI-PGF)"/>
            <person name="Lucas S."/>
            <person name="Copeland A."/>
            <person name="Lapidus A."/>
            <person name="Glavina del Rio T."/>
            <person name="Dalin E."/>
            <person name="Tice H."/>
            <person name="Bruce D."/>
            <person name="Goodwin L."/>
            <person name="Pitluck S."/>
            <person name="Kyrpides N."/>
            <person name="Mavromatis K."/>
            <person name="Ivanova N."/>
            <person name="Teshima H."/>
            <person name="Brettin T."/>
            <person name="Detter J.C."/>
            <person name="Han C."/>
            <person name="Tapia R."/>
            <person name="Land M."/>
            <person name="Hauser L."/>
            <person name="Markowitz V."/>
            <person name="Cheng J.-F."/>
            <person name="Hugenholtz P."/>
            <person name="Woyke T."/>
            <person name="Wu D."/>
            <person name="Tindall B."/>
            <person name="Pomrenke H.G."/>
            <person name="Brambilla E."/>
            <person name="Klenk H.-P."/>
            <person name="Eisen J.A."/>
        </authorList>
    </citation>
    <scope>NUCLEOTIDE SEQUENCE [LARGE SCALE GENOMIC DNA]</scope>
    <source>
        <strain>DSM 17132</strain>
    </source>
</reference>
<name>E4RQG2_LEAB4</name>
<accession>E4RQG2</accession>
<dbReference type="Pfam" id="PF07332">
    <property type="entry name" value="Phage_holin_3_6"/>
    <property type="match status" value="1"/>
</dbReference>
<organism evidence="2 3">
    <name type="scientific">Leadbetterella byssophila (strain DSM 17132 / JCM 16389 / KACC 11308 / NBRC 106382 / 4M15)</name>
    <dbReference type="NCBI Taxonomy" id="649349"/>
    <lineage>
        <taxon>Bacteria</taxon>
        <taxon>Pseudomonadati</taxon>
        <taxon>Bacteroidota</taxon>
        <taxon>Cytophagia</taxon>
        <taxon>Cytophagales</taxon>
        <taxon>Leadbetterellaceae</taxon>
        <taxon>Leadbetterella</taxon>
    </lineage>
</organism>
<dbReference type="STRING" id="649349.Lbys_2708"/>
<dbReference type="AlphaFoldDB" id="E4RQG2"/>
<keyword evidence="1" id="KW-0812">Transmembrane</keyword>
<feature type="transmembrane region" description="Helical" evidence="1">
    <location>
        <begin position="46"/>
        <end position="73"/>
    </location>
</feature>
<evidence type="ECO:0000313" key="3">
    <source>
        <dbReference type="Proteomes" id="UP000007435"/>
    </source>
</evidence>
<dbReference type="Proteomes" id="UP000007435">
    <property type="component" value="Chromosome"/>
</dbReference>
<dbReference type="EMBL" id="CP002305">
    <property type="protein sequence ID" value="ADQ18370.1"/>
    <property type="molecule type" value="Genomic_DNA"/>
</dbReference>
<gene>
    <name evidence="2" type="ordered locus">Lbys_2708</name>
</gene>
<evidence type="ECO:0000256" key="1">
    <source>
        <dbReference type="SAM" id="Phobius"/>
    </source>
</evidence>
<feature type="transmembrane region" description="Helical" evidence="1">
    <location>
        <begin position="79"/>
        <end position="99"/>
    </location>
</feature>
<keyword evidence="3" id="KW-1185">Reference proteome</keyword>
<proteinExistence type="predicted"/>
<protein>
    <recommendedName>
        <fullName evidence="4">Phage holin family protein</fullName>
    </recommendedName>
</protein>
<keyword evidence="1" id="KW-0472">Membrane</keyword>
<dbReference type="RefSeq" id="WP_013409404.1">
    <property type="nucleotide sequence ID" value="NC_014655.1"/>
</dbReference>
<evidence type="ECO:0008006" key="4">
    <source>
        <dbReference type="Google" id="ProtNLM"/>
    </source>
</evidence>
<sequence length="120" mass="13840">MSLKSSISDFLKFDELKDTLLKLVESKVELKKLELLAKVEKLLAKIILHILVAIFLFIIFLLLNILVAAVINYYMKSYWMGYAIITGLYVVLFGIFQFFKPKVSEFIAAKIADLIVEEQF</sequence>
<keyword evidence="1" id="KW-1133">Transmembrane helix</keyword>
<evidence type="ECO:0000313" key="2">
    <source>
        <dbReference type="EMBL" id="ADQ18370.1"/>
    </source>
</evidence>
<dbReference type="HOGENOM" id="CLU_2046736_0_0_10"/>